<evidence type="ECO:0000256" key="2">
    <source>
        <dbReference type="ARBA" id="ARBA00023015"/>
    </source>
</evidence>
<protein>
    <submittedName>
        <fullName evidence="7">RNA polymerase sigma-70 factor (ECF subfamily)</fullName>
    </submittedName>
</protein>
<dbReference type="Pfam" id="PF04542">
    <property type="entry name" value="Sigma70_r2"/>
    <property type="match status" value="1"/>
</dbReference>
<gene>
    <name evidence="7" type="ORF">EDF85_2401</name>
</gene>
<reference evidence="7 8" key="1">
    <citation type="submission" date="2018-11" db="EMBL/GenBank/DDBJ databases">
        <title>Genomic analyses of the natural microbiome of Caenorhabditis elegans.</title>
        <authorList>
            <person name="Samuel B."/>
        </authorList>
    </citation>
    <scope>NUCLEOTIDE SEQUENCE [LARGE SCALE GENOMIC DNA]</scope>
    <source>
        <strain evidence="7 8">BIGb0473</strain>
    </source>
</reference>
<dbReference type="EMBL" id="RJUR01000013">
    <property type="protein sequence ID" value="ROQ49619.1"/>
    <property type="molecule type" value="Genomic_DNA"/>
</dbReference>
<sequence length="172" mass="19491">MSNPRPSAQHPLHLLYAEHHHWLRGWLARRLNSHADAADLTHDTFLRTLTSPHLGQLDEPRAFLCMVAKRVLYTFWRRGELERAYLEALANLPEPVAPCEETLAVLREALEAVDALLAGLPAKVRHAFLLNRLEGLTHQQIADQMQVSLSSVERWVRRAVTHCYLAQLGAGT</sequence>
<name>A0A9X8ELF1_PSEPU</name>
<accession>A0A9X8ELF1</accession>
<dbReference type="Gene3D" id="1.10.1740.10">
    <property type="match status" value="1"/>
</dbReference>
<dbReference type="NCBIfam" id="TIGR02937">
    <property type="entry name" value="sigma70-ECF"/>
    <property type="match status" value="1"/>
</dbReference>
<evidence type="ECO:0000259" key="6">
    <source>
        <dbReference type="Pfam" id="PF08281"/>
    </source>
</evidence>
<dbReference type="Pfam" id="PF08281">
    <property type="entry name" value="Sigma70_r4_2"/>
    <property type="match status" value="1"/>
</dbReference>
<dbReference type="InterPro" id="IPR039425">
    <property type="entry name" value="RNA_pol_sigma-70-like"/>
</dbReference>
<dbReference type="PANTHER" id="PTHR43133:SF63">
    <property type="entry name" value="RNA POLYMERASE SIGMA FACTOR FECI-RELATED"/>
    <property type="match status" value="1"/>
</dbReference>
<evidence type="ECO:0000313" key="8">
    <source>
        <dbReference type="Proteomes" id="UP000269115"/>
    </source>
</evidence>
<dbReference type="Gene3D" id="1.10.10.10">
    <property type="entry name" value="Winged helix-like DNA-binding domain superfamily/Winged helix DNA-binding domain"/>
    <property type="match status" value="1"/>
</dbReference>
<feature type="domain" description="RNA polymerase sigma-70 region 2" evidence="5">
    <location>
        <begin position="15"/>
        <end position="78"/>
    </location>
</feature>
<dbReference type="PANTHER" id="PTHR43133">
    <property type="entry name" value="RNA POLYMERASE ECF-TYPE SIGMA FACTO"/>
    <property type="match status" value="1"/>
</dbReference>
<evidence type="ECO:0000256" key="3">
    <source>
        <dbReference type="ARBA" id="ARBA00023082"/>
    </source>
</evidence>
<dbReference type="SUPFAM" id="SSF88946">
    <property type="entry name" value="Sigma2 domain of RNA polymerase sigma factors"/>
    <property type="match status" value="1"/>
</dbReference>
<keyword evidence="3" id="KW-0731">Sigma factor</keyword>
<dbReference type="InterPro" id="IPR036388">
    <property type="entry name" value="WH-like_DNA-bd_sf"/>
</dbReference>
<dbReference type="GO" id="GO:0016987">
    <property type="term" value="F:sigma factor activity"/>
    <property type="evidence" value="ECO:0007669"/>
    <property type="project" value="UniProtKB-KW"/>
</dbReference>
<comment type="caution">
    <text evidence="7">The sequence shown here is derived from an EMBL/GenBank/DDBJ whole genome shotgun (WGS) entry which is preliminary data.</text>
</comment>
<dbReference type="InterPro" id="IPR013324">
    <property type="entry name" value="RNA_pol_sigma_r3/r4-like"/>
</dbReference>
<feature type="domain" description="RNA polymerase sigma factor 70 region 4 type 2" evidence="6">
    <location>
        <begin position="111"/>
        <end position="163"/>
    </location>
</feature>
<dbReference type="Proteomes" id="UP000269115">
    <property type="component" value="Unassembled WGS sequence"/>
</dbReference>
<dbReference type="OrthoDB" id="9797134at2"/>
<evidence type="ECO:0000256" key="1">
    <source>
        <dbReference type="ARBA" id="ARBA00010641"/>
    </source>
</evidence>
<dbReference type="AlphaFoldDB" id="A0A9X8ELF1"/>
<dbReference type="InterPro" id="IPR013325">
    <property type="entry name" value="RNA_pol_sigma_r2"/>
</dbReference>
<proteinExistence type="inferred from homology"/>
<dbReference type="GO" id="GO:0003677">
    <property type="term" value="F:DNA binding"/>
    <property type="evidence" value="ECO:0007669"/>
    <property type="project" value="InterPro"/>
</dbReference>
<dbReference type="InterPro" id="IPR007627">
    <property type="entry name" value="RNA_pol_sigma70_r2"/>
</dbReference>
<dbReference type="GeneID" id="87479481"/>
<keyword evidence="4" id="KW-0804">Transcription</keyword>
<dbReference type="InterPro" id="IPR014284">
    <property type="entry name" value="RNA_pol_sigma-70_dom"/>
</dbReference>
<organism evidence="7 8">
    <name type="scientific">Pseudomonas putida</name>
    <name type="common">Arthrobacter siderocapsulatus</name>
    <dbReference type="NCBI Taxonomy" id="303"/>
    <lineage>
        <taxon>Bacteria</taxon>
        <taxon>Pseudomonadati</taxon>
        <taxon>Pseudomonadota</taxon>
        <taxon>Gammaproteobacteria</taxon>
        <taxon>Pseudomonadales</taxon>
        <taxon>Pseudomonadaceae</taxon>
        <taxon>Pseudomonas</taxon>
    </lineage>
</organism>
<dbReference type="GO" id="GO:0006352">
    <property type="term" value="P:DNA-templated transcription initiation"/>
    <property type="evidence" value="ECO:0007669"/>
    <property type="project" value="InterPro"/>
</dbReference>
<dbReference type="NCBIfam" id="NF009180">
    <property type="entry name" value="PRK12528.1"/>
    <property type="match status" value="1"/>
</dbReference>
<keyword evidence="2" id="KW-0805">Transcription regulation</keyword>
<dbReference type="SUPFAM" id="SSF88659">
    <property type="entry name" value="Sigma3 and sigma4 domains of RNA polymerase sigma factors"/>
    <property type="match status" value="1"/>
</dbReference>
<dbReference type="RefSeq" id="WP_043864428.1">
    <property type="nucleotide sequence ID" value="NZ_RJUR01000013.1"/>
</dbReference>
<evidence type="ECO:0000313" key="7">
    <source>
        <dbReference type="EMBL" id="ROQ49619.1"/>
    </source>
</evidence>
<evidence type="ECO:0000256" key="4">
    <source>
        <dbReference type="ARBA" id="ARBA00023163"/>
    </source>
</evidence>
<evidence type="ECO:0000259" key="5">
    <source>
        <dbReference type="Pfam" id="PF04542"/>
    </source>
</evidence>
<dbReference type="InterPro" id="IPR013249">
    <property type="entry name" value="RNA_pol_sigma70_r4_t2"/>
</dbReference>
<comment type="similarity">
    <text evidence="1">Belongs to the sigma-70 factor family. ECF subfamily.</text>
</comment>